<dbReference type="OrthoDB" id="385322at2157"/>
<evidence type="ECO:0000313" key="3">
    <source>
        <dbReference type="Proteomes" id="UP000608662"/>
    </source>
</evidence>
<sequence>MSESQTEDDLNEKVEELENKIERIDERTNGSNQIRIQAYDLSIKASSEETGMRELLSMCSAEMEDLTERALIGQYQEIEREDLFGQIFGDD</sequence>
<reference evidence="2" key="1">
    <citation type="submission" date="2019-12" db="EMBL/GenBank/DDBJ databases">
        <title>Whole-genome sequence of Halomicrobium mukohataei pws1.</title>
        <authorList>
            <person name="Verma D.K."/>
            <person name="Gopal K."/>
            <person name="Prasad E.S."/>
        </authorList>
    </citation>
    <scope>NUCLEOTIDE SEQUENCE</scope>
    <source>
        <strain evidence="2">Pws1</strain>
    </source>
</reference>
<comment type="caution">
    <text evidence="2">The sequence shown here is derived from an EMBL/GenBank/DDBJ whole genome shotgun (WGS) entry which is preliminary data.</text>
</comment>
<dbReference type="EMBL" id="WOYG01000001">
    <property type="protein sequence ID" value="NLV09305.1"/>
    <property type="molecule type" value="Genomic_DNA"/>
</dbReference>
<protein>
    <submittedName>
        <fullName evidence="2">Uncharacterized protein</fullName>
    </submittedName>
</protein>
<dbReference type="Proteomes" id="UP000608662">
    <property type="component" value="Unassembled WGS sequence"/>
</dbReference>
<proteinExistence type="predicted"/>
<accession>A0A847U7K5</accession>
<organism evidence="2 3">
    <name type="scientific">Halomicrobium mukohataei</name>
    <dbReference type="NCBI Taxonomy" id="57705"/>
    <lineage>
        <taxon>Archaea</taxon>
        <taxon>Methanobacteriati</taxon>
        <taxon>Methanobacteriota</taxon>
        <taxon>Stenosarchaea group</taxon>
        <taxon>Halobacteria</taxon>
        <taxon>Halobacteriales</taxon>
        <taxon>Haloarculaceae</taxon>
        <taxon>Halomicrobium</taxon>
    </lineage>
</organism>
<dbReference type="AlphaFoldDB" id="A0A847U7K5"/>
<name>A0A847U7K5_9EURY</name>
<dbReference type="RefSeq" id="WP_170093189.1">
    <property type="nucleotide sequence ID" value="NZ_WOYG01000001.1"/>
</dbReference>
<feature type="coiled-coil region" evidence="1">
    <location>
        <begin position="7"/>
        <end position="34"/>
    </location>
</feature>
<gene>
    <name evidence="2" type="ORF">GOC74_05090</name>
</gene>
<evidence type="ECO:0000256" key="1">
    <source>
        <dbReference type="SAM" id="Coils"/>
    </source>
</evidence>
<keyword evidence="1" id="KW-0175">Coiled coil</keyword>
<evidence type="ECO:0000313" key="2">
    <source>
        <dbReference type="EMBL" id="NLV09305.1"/>
    </source>
</evidence>